<organism evidence="2 3">
    <name type="scientific">Aspergillus sydowii CBS 593.65</name>
    <dbReference type="NCBI Taxonomy" id="1036612"/>
    <lineage>
        <taxon>Eukaryota</taxon>
        <taxon>Fungi</taxon>
        <taxon>Dikarya</taxon>
        <taxon>Ascomycota</taxon>
        <taxon>Pezizomycotina</taxon>
        <taxon>Eurotiomycetes</taxon>
        <taxon>Eurotiomycetidae</taxon>
        <taxon>Eurotiales</taxon>
        <taxon>Aspergillaceae</taxon>
        <taxon>Aspergillus</taxon>
        <taxon>Aspergillus subgen. Nidulantes</taxon>
    </lineage>
</organism>
<dbReference type="Proteomes" id="UP000184356">
    <property type="component" value="Unassembled WGS sequence"/>
</dbReference>
<dbReference type="InterPro" id="IPR005299">
    <property type="entry name" value="MeTrfase_7"/>
</dbReference>
<dbReference type="Gene3D" id="3.40.50.150">
    <property type="entry name" value="Vaccinia Virus protein VP39"/>
    <property type="match status" value="1"/>
</dbReference>
<dbReference type="Pfam" id="PF03492">
    <property type="entry name" value="Methyltransf_7"/>
    <property type="match status" value="1"/>
</dbReference>
<dbReference type="SUPFAM" id="SSF53335">
    <property type="entry name" value="S-adenosyl-L-methionine-dependent methyltransferases"/>
    <property type="match status" value="1"/>
</dbReference>
<proteinExistence type="predicted"/>
<dbReference type="GeneID" id="63756034"/>
<feature type="compositionally biased region" description="Pro residues" evidence="1">
    <location>
        <begin position="175"/>
        <end position="194"/>
    </location>
</feature>
<accession>A0A1L9TAH5</accession>
<evidence type="ECO:0000256" key="1">
    <source>
        <dbReference type="SAM" id="MobiDB-lite"/>
    </source>
</evidence>
<evidence type="ECO:0000313" key="2">
    <source>
        <dbReference type="EMBL" id="OJJ56416.1"/>
    </source>
</evidence>
<gene>
    <name evidence="2" type="ORF">ASPSYDRAFT_1138309</name>
</gene>
<dbReference type="AlphaFoldDB" id="A0A1L9TAH5"/>
<evidence type="ECO:0000313" key="3">
    <source>
        <dbReference type="Proteomes" id="UP000184356"/>
    </source>
</evidence>
<keyword evidence="3" id="KW-1185">Reference proteome</keyword>
<sequence length="248" mass="26954">MTSPCRALASTTPTRPCRLLPCTKHFPCLTIHVPPADGPFTAVEYGCAQGANSILPFQGILKAWHRHKKKVLQSSLFPFNNIFTACFTGRHSQTGHKQHHQEALLTFSDRESNDFNTLIQTVSQTTWLPDTKLPPPIFTAIAPGTFYSCLVPANTVSAGFSPATLHHLQRLSPPSDIPSPPPSPESDPNPNPADPKPEKPEINVVESQAKSQAHAELTTFLTHRATEFWPGGTLVVSLVSRASTGVPN</sequence>
<reference evidence="3" key="1">
    <citation type="journal article" date="2017" name="Genome Biol.">
        <title>Comparative genomics reveals high biological diversity and specific adaptations in the industrially and medically important fungal genus Aspergillus.</title>
        <authorList>
            <person name="de Vries R.P."/>
            <person name="Riley R."/>
            <person name="Wiebenga A."/>
            <person name="Aguilar-Osorio G."/>
            <person name="Amillis S."/>
            <person name="Uchima C.A."/>
            <person name="Anderluh G."/>
            <person name="Asadollahi M."/>
            <person name="Askin M."/>
            <person name="Barry K."/>
            <person name="Battaglia E."/>
            <person name="Bayram O."/>
            <person name="Benocci T."/>
            <person name="Braus-Stromeyer S.A."/>
            <person name="Caldana C."/>
            <person name="Canovas D."/>
            <person name="Cerqueira G.C."/>
            <person name="Chen F."/>
            <person name="Chen W."/>
            <person name="Choi C."/>
            <person name="Clum A."/>
            <person name="Dos Santos R.A."/>
            <person name="Damasio A.R."/>
            <person name="Diallinas G."/>
            <person name="Emri T."/>
            <person name="Fekete E."/>
            <person name="Flipphi M."/>
            <person name="Freyberg S."/>
            <person name="Gallo A."/>
            <person name="Gournas C."/>
            <person name="Habgood R."/>
            <person name="Hainaut M."/>
            <person name="Harispe M.L."/>
            <person name="Henrissat B."/>
            <person name="Hilden K.S."/>
            <person name="Hope R."/>
            <person name="Hossain A."/>
            <person name="Karabika E."/>
            <person name="Karaffa L."/>
            <person name="Karanyi Z."/>
            <person name="Krasevec N."/>
            <person name="Kuo A."/>
            <person name="Kusch H."/>
            <person name="LaButti K."/>
            <person name="Lagendijk E.L."/>
            <person name="Lapidus A."/>
            <person name="Levasseur A."/>
            <person name="Lindquist E."/>
            <person name="Lipzen A."/>
            <person name="Logrieco A.F."/>
            <person name="MacCabe A."/>
            <person name="Maekelae M.R."/>
            <person name="Malavazi I."/>
            <person name="Melin P."/>
            <person name="Meyer V."/>
            <person name="Mielnichuk N."/>
            <person name="Miskei M."/>
            <person name="Molnar A.P."/>
            <person name="Mule G."/>
            <person name="Ngan C.Y."/>
            <person name="Orejas M."/>
            <person name="Orosz E."/>
            <person name="Ouedraogo J.P."/>
            <person name="Overkamp K.M."/>
            <person name="Park H.-S."/>
            <person name="Perrone G."/>
            <person name="Piumi F."/>
            <person name="Punt P.J."/>
            <person name="Ram A.F."/>
            <person name="Ramon A."/>
            <person name="Rauscher S."/>
            <person name="Record E."/>
            <person name="Riano-Pachon D.M."/>
            <person name="Robert V."/>
            <person name="Roehrig J."/>
            <person name="Ruller R."/>
            <person name="Salamov A."/>
            <person name="Salih N.S."/>
            <person name="Samson R.A."/>
            <person name="Sandor E."/>
            <person name="Sanguinetti M."/>
            <person name="Schuetze T."/>
            <person name="Sepcic K."/>
            <person name="Shelest E."/>
            <person name="Sherlock G."/>
            <person name="Sophianopoulou V."/>
            <person name="Squina F.M."/>
            <person name="Sun H."/>
            <person name="Susca A."/>
            <person name="Todd R.B."/>
            <person name="Tsang A."/>
            <person name="Unkles S.E."/>
            <person name="van de Wiele N."/>
            <person name="van Rossen-Uffink D."/>
            <person name="Oliveira J.V."/>
            <person name="Vesth T.C."/>
            <person name="Visser J."/>
            <person name="Yu J.-H."/>
            <person name="Zhou M."/>
            <person name="Andersen M.R."/>
            <person name="Archer D.B."/>
            <person name="Baker S.E."/>
            <person name="Benoit I."/>
            <person name="Brakhage A.A."/>
            <person name="Braus G.H."/>
            <person name="Fischer R."/>
            <person name="Frisvad J.C."/>
            <person name="Goldman G.H."/>
            <person name="Houbraken J."/>
            <person name="Oakley B."/>
            <person name="Pocsi I."/>
            <person name="Scazzocchio C."/>
            <person name="Seiboth B."/>
            <person name="vanKuyk P.A."/>
            <person name="Wortman J."/>
            <person name="Dyer P.S."/>
            <person name="Grigoriev I.V."/>
        </authorList>
    </citation>
    <scope>NUCLEOTIDE SEQUENCE [LARGE SCALE GENOMIC DNA]</scope>
    <source>
        <strain evidence="3">CBS 593.65</strain>
    </source>
</reference>
<dbReference type="OrthoDB" id="1523883at2759"/>
<dbReference type="GO" id="GO:0008168">
    <property type="term" value="F:methyltransferase activity"/>
    <property type="evidence" value="ECO:0007669"/>
    <property type="project" value="InterPro"/>
</dbReference>
<dbReference type="EMBL" id="KV878590">
    <property type="protein sequence ID" value="OJJ56416.1"/>
    <property type="molecule type" value="Genomic_DNA"/>
</dbReference>
<dbReference type="RefSeq" id="XP_040700222.1">
    <property type="nucleotide sequence ID" value="XM_040839961.1"/>
</dbReference>
<dbReference type="PANTHER" id="PTHR31009">
    <property type="entry name" value="S-ADENOSYL-L-METHIONINE:CARBOXYL METHYLTRANSFERASE FAMILY PROTEIN"/>
    <property type="match status" value="1"/>
</dbReference>
<protein>
    <submittedName>
        <fullName evidence="2">Uncharacterized protein</fullName>
    </submittedName>
</protein>
<name>A0A1L9TAH5_9EURO</name>
<dbReference type="VEuPathDB" id="FungiDB:ASPSYDRAFT_1138309"/>
<dbReference type="InterPro" id="IPR029063">
    <property type="entry name" value="SAM-dependent_MTases_sf"/>
</dbReference>
<feature type="region of interest" description="Disordered" evidence="1">
    <location>
        <begin position="168"/>
        <end position="213"/>
    </location>
</feature>